<reference evidence="1" key="1">
    <citation type="submission" date="2022-03" db="EMBL/GenBank/DDBJ databases">
        <authorList>
            <person name="Sayadi A."/>
        </authorList>
    </citation>
    <scope>NUCLEOTIDE SEQUENCE</scope>
</reference>
<gene>
    <name evidence="1" type="ORF">ACAOBT_LOCUS34821</name>
</gene>
<accession>A0A9P0ML83</accession>
<keyword evidence="2" id="KW-1185">Reference proteome</keyword>
<dbReference type="AlphaFoldDB" id="A0A9P0ML83"/>
<dbReference type="Proteomes" id="UP001152888">
    <property type="component" value="Unassembled WGS sequence"/>
</dbReference>
<name>A0A9P0ML83_ACAOB</name>
<comment type="caution">
    <text evidence="1">The sequence shown here is derived from an EMBL/GenBank/DDBJ whole genome shotgun (WGS) entry which is preliminary data.</text>
</comment>
<protein>
    <submittedName>
        <fullName evidence="1">Uncharacterized protein</fullName>
    </submittedName>
</protein>
<proteinExistence type="predicted"/>
<dbReference type="EMBL" id="CAKOFQ010008711">
    <property type="protein sequence ID" value="CAH2015559.1"/>
    <property type="molecule type" value="Genomic_DNA"/>
</dbReference>
<evidence type="ECO:0000313" key="2">
    <source>
        <dbReference type="Proteomes" id="UP001152888"/>
    </source>
</evidence>
<organism evidence="1 2">
    <name type="scientific">Acanthoscelides obtectus</name>
    <name type="common">Bean weevil</name>
    <name type="synonym">Bruchus obtectus</name>
    <dbReference type="NCBI Taxonomy" id="200917"/>
    <lineage>
        <taxon>Eukaryota</taxon>
        <taxon>Metazoa</taxon>
        <taxon>Ecdysozoa</taxon>
        <taxon>Arthropoda</taxon>
        <taxon>Hexapoda</taxon>
        <taxon>Insecta</taxon>
        <taxon>Pterygota</taxon>
        <taxon>Neoptera</taxon>
        <taxon>Endopterygota</taxon>
        <taxon>Coleoptera</taxon>
        <taxon>Polyphaga</taxon>
        <taxon>Cucujiformia</taxon>
        <taxon>Chrysomeloidea</taxon>
        <taxon>Chrysomelidae</taxon>
        <taxon>Bruchinae</taxon>
        <taxon>Bruchini</taxon>
        <taxon>Acanthoscelides</taxon>
    </lineage>
</organism>
<sequence>MSQRRRNSFDAIFELIEVSKSRRRHRRKECSQVG</sequence>
<evidence type="ECO:0000313" key="1">
    <source>
        <dbReference type="EMBL" id="CAH2015559.1"/>
    </source>
</evidence>